<dbReference type="Proteomes" id="UP000219271">
    <property type="component" value="Unassembled WGS sequence"/>
</dbReference>
<dbReference type="InterPro" id="IPR029063">
    <property type="entry name" value="SAM-dependent_MTases_sf"/>
</dbReference>
<proteinExistence type="predicted"/>
<dbReference type="Gene3D" id="3.40.50.150">
    <property type="entry name" value="Vaccinia Virus protein VP39"/>
    <property type="match status" value="1"/>
</dbReference>
<dbReference type="Pfam" id="PF05050">
    <property type="entry name" value="Methyltransf_21"/>
    <property type="match status" value="1"/>
</dbReference>
<keyword evidence="2" id="KW-0489">Methyltransferase</keyword>
<dbReference type="PANTHER" id="PTHR34203:SF15">
    <property type="entry name" value="SLL1173 PROTEIN"/>
    <property type="match status" value="1"/>
</dbReference>
<dbReference type="GO" id="GO:0032259">
    <property type="term" value="P:methylation"/>
    <property type="evidence" value="ECO:0007669"/>
    <property type="project" value="UniProtKB-KW"/>
</dbReference>
<keyword evidence="2" id="KW-0808">Transferase</keyword>
<name>A0A286BRA4_9GAMM</name>
<dbReference type="EMBL" id="OCMY01000001">
    <property type="protein sequence ID" value="SOD36648.1"/>
    <property type="molecule type" value="Genomic_DNA"/>
</dbReference>
<keyword evidence="3" id="KW-1185">Reference proteome</keyword>
<dbReference type="SUPFAM" id="SSF53335">
    <property type="entry name" value="S-adenosyl-L-methionine-dependent methyltransferases"/>
    <property type="match status" value="1"/>
</dbReference>
<evidence type="ECO:0000259" key="1">
    <source>
        <dbReference type="Pfam" id="PF05050"/>
    </source>
</evidence>
<dbReference type="PANTHER" id="PTHR34203">
    <property type="entry name" value="METHYLTRANSFERASE, FKBM FAMILY PROTEIN"/>
    <property type="match status" value="1"/>
</dbReference>
<reference evidence="3" key="1">
    <citation type="submission" date="2017-09" db="EMBL/GenBank/DDBJ databases">
        <authorList>
            <person name="Varghese N."/>
            <person name="Submissions S."/>
        </authorList>
    </citation>
    <scope>NUCLEOTIDE SEQUENCE [LARGE SCALE GENOMIC DNA]</scope>
    <source>
        <strain evidence="3">JKS000234</strain>
    </source>
</reference>
<protein>
    <submittedName>
        <fullName evidence="2">Methyltransferase, FkbM family</fullName>
    </submittedName>
</protein>
<dbReference type="InterPro" id="IPR006342">
    <property type="entry name" value="FkbM_mtfrase"/>
</dbReference>
<sequence>MNLSVAPSVYQVEDLHYMLSPGPDLINRHLRNGTPWEPAMVSLSKLLIKGIDRPVLIDVGANLGAWSVPMGDHIREQGGTLYAFEPQRQVFYQLCANLFINQLFHCHARQMAIGDINGEIDVPVLDMQTEINVGALSLDAEIRAQRQVLSTKLTESESVRIATLDSLELPGAHLIKVDVEGLELEVLRGARHWLETSAYPPILFEVWREQLKAFVPKRNRLLDFVRGELGYEVELFGELAIAQHPSNKRLNITISDKGMVINP</sequence>
<dbReference type="AlphaFoldDB" id="A0A286BRA4"/>
<feature type="domain" description="Methyltransferase FkbM" evidence="1">
    <location>
        <begin position="58"/>
        <end position="195"/>
    </location>
</feature>
<dbReference type="InterPro" id="IPR052514">
    <property type="entry name" value="SAM-dependent_MTase"/>
</dbReference>
<evidence type="ECO:0000313" key="3">
    <source>
        <dbReference type="Proteomes" id="UP000219271"/>
    </source>
</evidence>
<gene>
    <name evidence="2" type="ORF">SAMN06273570_0953</name>
</gene>
<dbReference type="RefSeq" id="WP_097094819.1">
    <property type="nucleotide sequence ID" value="NZ_OCMY01000001.1"/>
</dbReference>
<dbReference type="GO" id="GO:0008168">
    <property type="term" value="F:methyltransferase activity"/>
    <property type="evidence" value="ECO:0007669"/>
    <property type="project" value="UniProtKB-KW"/>
</dbReference>
<dbReference type="OrthoDB" id="9814604at2"/>
<accession>A0A286BRA4</accession>
<organism evidence="2 3">
    <name type="scientific">Candidatus Pantoea floridensis</name>
    <dbReference type="NCBI Taxonomy" id="1938870"/>
    <lineage>
        <taxon>Bacteria</taxon>
        <taxon>Pseudomonadati</taxon>
        <taxon>Pseudomonadota</taxon>
        <taxon>Gammaproteobacteria</taxon>
        <taxon>Enterobacterales</taxon>
        <taxon>Erwiniaceae</taxon>
        <taxon>Pantoea</taxon>
    </lineage>
</organism>
<dbReference type="NCBIfam" id="TIGR01444">
    <property type="entry name" value="fkbM_fam"/>
    <property type="match status" value="1"/>
</dbReference>
<evidence type="ECO:0000313" key="2">
    <source>
        <dbReference type="EMBL" id="SOD36648.1"/>
    </source>
</evidence>